<keyword evidence="2" id="KW-1133">Transmembrane helix</keyword>
<sequence>MSIATIIIIVLVFAILLISTIIALIKSIKVIPQSEFAVVERLGKYHKTLKNGINFIVPFIDKIIKKENFKEKVLDFPEQDVITKDNAGIRVDTVVYLAITDPKLFVYGAENSMKAIENLSATTLRNLLGELELDETLTSRDTINSKLTLILDQASDAWGIKVYRVEIKNILPPLDIQNAMEKQMRAEREKRANILDAEGKKAASILIAEGQKSAEILKAEATKQAEILKAEAFKQAEILKAEGQRKAIDLINEANLSQSILTLKSIEQLEKLANGNATKIIIPPNLSSIASTMSVVSEVLDTKNDQKSTK</sequence>
<dbReference type="KEGG" id="mcy:MCYN_0145"/>
<dbReference type="PANTHER" id="PTHR43327:SF10">
    <property type="entry name" value="STOMATIN-LIKE PROTEIN 2, MITOCHONDRIAL"/>
    <property type="match status" value="1"/>
</dbReference>
<organism evidence="4 5">
    <name type="scientific">Mycoplasmopsis cynos (strain C142)</name>
    <name type="common">Mycoplasma cynos</name>
    <dbReference type="NCBI Taxonomy" id="1246955"/>
    <lineage>
        <taxon>Bacteria</taxon>
        <taxon>Bacillati</taxon>
        <taxon>Mycoplasmatota</taxon>
        <taxon>Mycoplasmoidales</taxon>
        <taxon>Metamycoplasmataceae</taxon>
        <taxon>Mycoplasmopsis</taxon>
    </lineage>
</organism>
<evidence type="ECO:0000256" key="1">
    <source>
        <dbReference type="ARBA" id="ARBA00008164"/>
    </source>
</evidence>
<evidence type="ECO:0000313" key="5">
    <source>
        <dbReference type="Proteomes" id="UP000010466"/>
    </source>
</evidence>
<dbReference type="PANTHER" id="PTHR43327">
    <property type="entry name" value="STOMATIN-LIKE PROTEIN 2, MITOCHONDRIAL"/>
    <property type="match status" value="1"/>
</dbReference>
<name>L0RV38_MYCC1</name>
<dbReference type="SMART" id="SM00244">
    <property type="entry name" value="PHB"/>
    <property type="match status" value="1"/>
</dbReference>
<dbReference type="FunFam" id="3.30.479.30:FF:000004">
    <property type="entry name" value="Putative membrane protease family, stomatin"/>
    <property type="match status" value="1"/>
</dbReference>
<dbReference type="CDD" id="cd08829">
    <property type="entry name" value="SPFH_paraslipin"/>
    <property type="match status" value="1"/>
</dbReference>
<proteinExistence type="inferred from homology"/>
<gene>
    <name evidence="4" type="primary">MCYN0145</name>
    <name evidence="4" type="ordered locus">MCYN_0145</name>
</gene>
<feature type="domain" description="Band 7" evidence="3">
    <location>
        <begin position="26"/>
        <end position="184"/>
    </location>
</feature>
<dbReference type="InterPro" id="IPR050710">
    <property type="entry name" value="Band7/mec-2_domain"/>
</dbReference>
<evidence type="ECO:0000259" key="3">
    <source>
        <dbReference type="SMART" id="SM00244"/>
    </source>
</evidence>
<keyword evidence="5" id="KW-1185">Reference proteome</keyword>
<reference evidence="5" key="1">
    <citation type="journal article" date="2013" name="Genome Announc.">
        <title>Complete genome sequence of Mycoplasma cynos strain C142.</title>
        <authorList>
            <person name="Walker C.A."/>
            <person name="Mannering S.A."/>
            <person name="Shields S."/>
            <person name="Blake D.P."/>
            <person name="Brownlie J."/>
        </authorList>
    </citation>
    <scope>NUCLEOTIDE SEQUENCE [LARGE SCALE GENOMIC DNA]</scope>
    <source>
        <strain evidence="5">C142</strain>
    </source>
</reference>
<dbReference type="GO" id="GO:0005886">
    <property type="term" value="C:plasma membrane"/>
    <property type="evidence" value="ECO:0007669"/>
    <property type="project" value="UniProtKB-ARBA"/>
</dbReference>
<dbReference type="InterPro" id="IPR036013">
    <property type="entry name" value="Band_7/SPFH_dom_sf"/>
</dbReference>
<dbReference type="PATRIC" id="fig|1246955.3.peg.131"/>
<keyword evidence="2" id="KW-0472">Membrane</keyword>
<dbReference type="AlphaFoldDB" id="L0RV38"/>
<dbReference type="PRINTS" id="PR00721">
    <property type="entry name" value="STOMATIN"/>
</dbReference>
<dbReference type="Proteomes" id="UP000010466">
    <property type="component" value="Chromosome"/>
</dbReference>
<dbReference type="STRING" id="1246955.MCYN_0145"/>
<dbReference type="SUPFAM" id="SSF117892">
    <property type="entry name" value="Band 7/SPFH domain"/>
    <property type="match status" value="1"/>
</dbReference>
<dbReference type="EMBL" id="HF559394">
    <property type="protein sequence ID" value="CCP23877.1"/>
    <property type="molecule type" value="Genomic_DNA"/>
</dbReference>
<comment type="similarity">
    <text evidence="1">Belongs to the band 7/mec-2 family.</text>
</comment>
<dbReference type="InterPro" id="IPR001107">
    <property type="entry name" value="Band_7"/>
</dbReference>
<dbReference type="RefSeq" id="WP_015287010.1">
    <property type="nucleotide sequence ID" value="NC_019949.1"/>
</dbReference>
<dbReference type="Pfam" id="PF01145">
    <property type="entry name" value="Band_7"/>
    <property type="match status" value="1"/>
</dbReference>
<evidence type="ECO:0000313" key="4">
    <source>
        <dbReference type="EMBL" id="CCP23877.1"/>
    </source>
</evidence>
<dbReference type="InterPro" id="IPR001972">
    <property type="entry name" value="Stomatin_HflK_fam"/>
</dbReference>
<dbReference type="GO" id="GO:0098552">
    <property type="term" value="C:side of membrane"/>
    <property type="evidence" value="ECO:0007669"/>
    <property type="project" value="UniProtKB-ARBA"/>
</dbReference>
<dbReference type="OrthoDB" id="9809197at2"/>
<dbReference type="Gene3D" id="3.30.479.30">
    <property type="entry name" value="Band 7 domain"/>
    <property type="match status" value="1"/>
</dbReference>
<dbReference type="eggNOG" id="COG0330">
    <property type="taxonomic scope" value="Bacteria"/>
</dbReference>
<protein>
    <recommendedName>
        <fullName evidence="3">Band 7 domain-containing protein</fullName>
    </recommendedName>
</protein>
<evidence type="ECO:0000256" key="2">
    <source>
        <dbReference type="SAM" id="Phobius"/>
    </source>
</evidence>
<accession>L0RV38</accession>
<dbReference type="HOGENOM" id="CLU_024949_2_2_14"/>
<keyword evidence="2" id="KW-0812">Transmembrane</keyword>
<feature type="transmembrane region" description="Helical" evidence="2">
    <location>
        <begin position="6"/>
        <end position="25"/>
    </location>
</feature>
<dbReference type="GeneID" id="74931769"/>